<dbReference type="InterPro" id="IPR036908">
    <property type="entry name" value="RlpA-like_sf"/>
</dbReference>
<sequence>MLESVLQALYTQSWSVKVQNKYFKALYAFPFEHIEAYLPVFVDSASFNNKQGHISSTKYSSNNDLNHNMLNTVSSWILMLFVIINSMSSARAIQWTKDNWALGCDFVGNDLSNVQIRGEDCGLKCVQTQDCTHFTWTQWNGGTCWLKKGPISKNQAVKTDDNTMVCGVVGDSETGIGPTPAGGSIGPLLNRVLATRHGAREAGACALPASSYAIVHPVALGNIEALKHLKFRPDLCGQVLRVNCGNGPLDIIVTNSNLGGGLDLYASTWDKLTNNKPPGETSCSVQLTSRNTFNFNGPRCFYKPGTDYNNAYYHNVGLLNTNGRIISRATIDNRLGEHRGANPYYAFNFGPLDTNKQVIFTFEDGSTHSVFLRECEYQQSEHLWS</sequence>
<proteinExistence type="predicted"/>
<evidence type="ECO:0008006" key="3">
    <source>
        <dbReference type="Google" id="ProtNLM"/>
    </source>
</evidence>
<dbReference type="Gene3D" id="3.50.4.10">
    <property type="entry name" value="Hepatocyte Growth Factor"/>
    <property type="match status" value="1"/>
</dbReference>
<accession>A0A815KNM3</accession>
<comment type="caution">
    <text evidence="1">The sequence shown here is derived from an EMBL/GenBank/DDBJ whole genome shotgun (WGS) entry which is preliminary data.</text>
</comment>
<organism evidence="1 2">
    <name type="scientific">Rotaria sordida</name>
    <dbReference type="NCBI Taxonomy" id="392033"/>
    <lineage>
        <taxon>Eukaryota</taxon>
        <taxon>Metazoa</taxon>
        <taxon>Spiralia</taxon>
        <taxon>Gnathifera</taxon>
        <taxon>Rotifera</taxon>
        <taxon>Eurotatoria</taxon>
        <taxon>Bdelloidea</taxon>
        <taxon>Philodinida</taxon>
        <taxon>Philodinidae</taxon>
        <taxon>Rotaria</taxon>
    </lineage>
</organism>
<dbReference type="SUPFAM" id="SSF50685">
    <property type="entry name" value="Barwin-like endoglucanases"/>
    <property type="match status" value="1"/>
</dbReference>
<dbReference type="AlphaFoldDB" id="A0A815KNM3"/>
<dbReference type="Proteomes" id="UP000663882">
    <property type="component" value="Unassembled WGS sequence"/>
</dbReference>
<dbReference type="EMBL" id="CAJNOO010004837">
    <property type="protein sequence ID" value="CAF1395490.1"/>
    <property type="molecule type" value="Genomic_DNA"/>
</dbReference>
<protein>
    <recommendedName>
        <fullName evidence="3">Apple domain-containing protein</fullName>
    </recommendedName>
</protein>
<dbReference type="OrthoDB" id="568194at2759"/>
<name>A0A815KNM3_9BILA</name>
<evidence type="ECO:0000313" key="1">
    <source>
        <dbReference type="EMBL" id="CAF1395490.1"/>
    </source>
</evidence>
<evidence type="ECO:0000313" key="2">
    <source>
        <dbReference type="Proteomes" id="UP000663882"/>
    </source>
</evidence>
<reference evidence="1" key="1">
    <citation type="submission" date="2021-02" db="EMBL/GenBank/DDBJ databases">
        <authorList>
            <person name="Nowell W R."/>
        </authorList>
    </citation>
    <scope>NUCLEOTIDE SEQUENCE</scope>
</reference>
<gene>
    <name evidence="1" type="ORF">RFH988_LOCUS34559</name>
</gene>